<evidence type="ECO:0000313" key="1">
    <source>
        <dbReference type="EMBL" id="KFD46492.1"/>
    </source>
</evidence>
<dbReference type="Gene3D" id="3.30.420.10">
    <property type="entry name" value="Ribonuclease H-like superfamily/Ribonuclease H"/>
    <property type="match status" value="1"/>
</dbReference>
<dbReference type="AlphaFoldDB" id="A0A085MU58"/>
<dbReference type="Proteomes" id="UP000030758">
    <property type="component" value="Unassembled WGS sequence"/>
</dbReference>
<dbReference type="Pfam" id="PF01359">
    <property type="entry name" value="Transposase_1"/>
    <property type="match status" value="1"/>
</dbReference>
<name>A0A085MU58_9BILA</name>
<keyword evidence="3" id="KW-1185">Reference proteome</keyword>
<dbReference type="EMBL" id="KL363368">
    <property type="protein sequence ID" value="KFD46492.1"/>
    <property type="molecule type" value="Genomic_DNA"/>
</dbReference>
<dbReference type="EMBL" id="KL367650">
    <property type="protein sequence ID" value="KFD60754.1"/>
    <property type="molecule type" value="Genomic_DNA"/>
</dbReference>
<dbReference type="Proteomes" id="UP000030764">
    <property type="component" value="Unassembled WGS sequence"/>
</dbReference>
<evidence type="ECO:0000313" key="3">
    <source>
        <dbReference type="Proteomes" id="UP000030764"/>
    </source>
</evidence>
<gene>
    <name evidence="1" type="ORF">M513_12634</name>
    <name evidence="2" type="ORF">M514_12634</name>
</gene>
<protein>
    <submittedName>
        <fullName evidence="2">Uncharacterized protein</fullName>
    </submittedName>
</protein>
<dbReference type="InterPro" id="IPR001888">
    <property type="entry name" value="Transposase_1"/>
</dbReference>
<evidence type="ECO:0000313" key="2">
    <source>
        <dbReference type="EMBL" id="KFD60754.1"/>
    </source>
</evidence>
<sequence length="77" mass="9282">MELAINRRTFAWLDHLTTRDELRVIYDSPKRTHHWLRSGSAELTEVKPDGHRKKPLHYVWWSVRGIEHWEVPPEGEQ</sequence>
<organism evidence="2">
    <name type="scientific">Trichuris suis</name>
    <name type="common">pig whipworm</name>
    <dbReference type="NCBI Taxonomy" id="68888"/>
    <lineage>
        <taxon>Eukaryota</taxon>
        <taxon>Metazoa</taxon>
        <taxon>Ecdysozoa</taxon>
        <taxon>Nematoda</taxon>
        <taxon>Enoplea</taxon>
        <taxon>Dorylaimia</taxon>
        <taxon>Trichinellida</taxon>
        <taxon>Trichuridae</taxon>
        <taxon>Trichuris</taxon>
    </lineage>
</organism>
<dbReference type="GO" id="GO:0003676">
    <property type="term" value="F:nucleic acid binding"/>
    <property type="evidence" value="ECO:0007669"/>
    <property type="project" value="InterPro"/>
</dbReference>
<dbReference type="InterPro" id="IPR036397">
    <property type="entry name" value="RNaseH_sf"/>
</dbReference>
<reference evidence="2 3" key="1">
    <citation type="journal article" date="2014" name="Nat. Genet.">
        <title>Genome and transcriptome of the porcine whipworm Trichuris suis.</title>
        <authorList>
            <person name="Jex A.R."/>
            <person name="Nejsum P."/>
            <person name="Schwarz E.M."/>
            <person name="Hu L."/>
            <person name="Young N.D."/>
            <person name="Hall R.S."/>
            <person name="Korhonen P.K."/>
            <person name="Liao S."/>
            <person name="Thamsborg S."/>
            <person name="Xia J."/>
            <person name="Xu P."/>
            <person name="Wang S."/>
            <person name="Scheerlinck J.P."/>
            <person name="Hofmann A."/>
            <person name="Sternberg P.W."/>
            <person name="Wang J."/>
            <person name="Gasser R.B."/>
        </authorList>
    </citation>
    <scope>NUCLEOTIDE SEQUENCE [LARGE SCALE GENOMIC DNA]</scope>
    <source>
        <strain evidence="2">DCEP-RM93F</strain>
        <strain evidence="1">DCEP-RM93M</strain>
    </source>
</reference>
<accession>A0A085MU58</accession>
<proteinExistence type="predicted"/>